<keyword evidence="4 5" id="KW-0720">Serine protease</keyword>
<dbReference type="AlphaFoldDB" id="A0A0A2E7N0"/>
<comment type="similarity">
    <text evidence="1 5">Belongs to the peptidase S41A family.</text>
</comment>
<dbReference type="SUPFAM" id="SSF50156">
    <property type="entry name" value="PDZ domain-like"/>
    <property type="match status" value="1"/>
</dbReference>
<dbReference type="InterPro" id="IPR001478">
    <property type="entry name" value="PDZ"/>
</dbReference>
<evidence type="ECO:0000256" key="5">
    <source>
        <dbReference type="RuleBase" id="RU004404"/>
    </source>
</evidence>
<dbReference type="PROSITE" id="PS50106">
    <property type="entry name" value="PDZ"/>
    <property type="match status" value="1"/>
</dbReference>
<dbReference type="CDD" id="cd07560">
    <property type="entry name" value="Peptidase_S41_CPP"/>
    <property type="match status" value="1"/>
</dbReference>
<feature type="domain" description="PDZ" evidence="7">
    <location>
        <begin position="93"/>
        <end position="159"/>
    </location>
</feature>
<dbReference type="PANTHER" id="PTHR32060">
    <property type="entry name" value="TAIL-SPECIFIC PROTEASE"/>
    <property type="match status" value="1"/>
</dbReference>
<dbReference type="Gene3D" id="3.30.750.44">
    <property type="match status" value="1"/>
</dbReference>
<dbReference type="Gene3D" id="2.30.42.10">
    <property type="match status" value="1"/>
</dbReference>
<dbReference type="Pfam" id="PF17820">
    <property type="entry name" value="PDZ_6"/>
    <property type="match status" value="1"/>
</dbReference>
<keyword evidence="6" id="KW-0732">Signal</keyword>
<comment type="caution">
    <text evidence="8">The sequence shown here is derived from an EMBL/GenBank/DDBJ whole genome shotgun (WGS) entry which is preliminary data.</text>
</comment>
<sequence>MKKRITILLSMVFAAGSILPAMAQNKATDSLRHANQFNYIQALEVMGSILGNVEQNFVDTVSMERLSKIGIRAMLGSLDPYTEYFAREDNDQLKLLTKGEYAGIGSIISQRPDSSVIINSPMQGQPAAEAGLRAGDVILEIDGRDFRKSTTPEVSAALKGLPGTTIKLRVRRPGEKKDRMFTFKRAKIVVDPVTYYSTLGEDVGYIRFSSFTDQASRKVETALRDLKDNHGIKSLVLDMRSNGGGLVGEAVRIVNFFVPKGREVMSIKGRPGVQERTTYSTQNEPIDTTMPVVVLIDGHSASSAEIVAGALQDLDRAVVIGNQSYGKGLVQSPLNLPYNGTLKITTGRYYIPSGRCIQRIDYQKAREGKTAVLPDSLTHEFHTAGGRSVKDAGGILPDITIKQDSLPTILFYMDINNDVFDFITDYVNNHDTIAEPEQFSITDADYARFEQLLKAKKFDYDRQSSKVLEKLKEVAEVEGYLERAGNTLKELEAQLKPDLSRDMKTFKKEITDYLNNAIISRYYYQSGAVRYMLKSDKDTAKAVEILKNPEQYKSILTPKKQS</sequence>
<evidence type="ECO:0000256" key="4">
    <source>
        <dbReference type="ARBA" id="ARBA00022825"/>
    </source>
</evidence>
<dbReference type="STRING" id="28115.HQ47_08290"/>
<dbReference type="PANTHER" id="PTHR32060:SF30">
    <property type="entry name" value="CARBOXY-TERMINAL PROCESSING PROTEASE CTPA"/>
    <property type="match status" value="1"/>
</dbReference>
<dbReference type="eggNOG" id="COG0793">
    <property type="taxonomic scope" value="Bacteria"/>
</dbReference>
<evidence type="ECO:0000313" key="9">
    <source>
        <dbReference type="Proteomes" id="UP000030103"/>
    </source>
</evidence>
<proteinExistence type="inferred from homology"/>
<dbReference type="InterPro" id="IPR004447">
    <property type="entry name" value="Peptidase_S41A"/>
</dbReference>
<dbReference type="Proteomes" id="UP000030103">
    <property type="component" value="Unassembled WGS sequence"/>
</dbReference>
<keyword evidence="3 5" id="KW-0378">Hydrolase</keyword>
<dbReference type="GO" id="GO:0008236">
    <property type="term" value="F:serine-type peptidase activity"/>
    <property type="evidence" value="ECO:0007669"/>
    <property type="project" value="UniProtKB-KW"/>
</dbReference>
<keyword evidence="2 5" id="KW-0645">Protease</keyword>
<dbReference type="SUPFAM" id="SSF52096">
    <property type="entry name" value="ClpP/crotonase"/>
    <property type="match status" value="1"/>
</dbReference>
<evidence type="ECO:0000256" key="3">
    <source>
        <dbReference type="ARBA" id="ARBA00022801"/>
    </source>
</evidence>
<gene>
    <name evidence="8" type="ORF">HQ47_08290</name>
</gene>
<dbReference type="SMART" id="SM00228">
    <property type="entry name" value="PDZ"/>
    <property type="match status" value="1"/>
</dbReference>
<evidence type="ECO:0000256" key="6">
    <source>
        <dbReference type="SAM" id="SignalP"/>
    </source>
</evidence>
<protein>
    <submittedName>
        <fullName evidence="8">Peptidase S41</fullName>
    </submittedName>
</protein>
<feature type="signal peptide" evidence="6">
    <location>
        <begin position="1"/>
        <end position="23"/>
    </location>
</feature>
<evidence type="ECO:0000259" key="7">
    <source>
        <dbReference type="PROSITE" id="PS50106"/>
    </source>
</evidence>
<dbReference type="GO" id="GO:0007165">
    <property type="term" value="P:signal transduction"/>
    <property type="evidence" value="ECO:0007669"/>
    <property type="project" value="TreeGrafter"/>
</dbReference>
<dbReference type="NCBIfam" id="TIGR00225">
    <property type="entry name" value="prc"/>
    <property type="match status" value="1"/>
</dbReference>
<dbReference type="GO" id="GO:0006508">
    <property type="term" value="P:proteolysis"/>
    <property type="evidence" value="ECO:0007669"/>
    <property type="project" value="UniProtKB-KW"/>
</dbReference>
<dbReference type="EMBL" id="JRFA01000023">
    <property type="protein sequence ID" value="KGN73445.1"/>
    <property type="molecule type" value="Genomic_DNA"/>
</dbReference>
<feature type="chain" id="PRO_5001986812" evidence="6">
    <location>
        <begin position="24"/>
        <end position="562"/>
    </location>
</feature>
<dbReference type="Pfam" id="PF03572">
    <property type="entry name" value="Peptidase_S41"/>
    <property type="match status" value="1"/>
</dbReference>
<reference evidence="8 9" key="1">
    <citation type="submission" date="2014-09" db="EMBL/GenBank/DDBJ databases">
        <title>Draft Genome Sequence of Porphyromonas macacae COT-192_OH2859.</title>
        <authorList>
            <person name="Wallis C."/>
            <person name="Deusch O."/>
            <person name="O'Flynn C."/>
            <person name="Davis I."/>
            <person name="Horsfall A."/>
            <person name="Kirkwood N."/>
            <person name="Harris S."/>
            <person name="Eisen J.A."/>
            <person name="Coil D.A."/>
            <person name="Darling A.E."/>
            <person name="Jospin G."/>
            <person name="Alexiev A."/>
        </authorList>
    </citation>
    <scope>NUCLEOTIDE SEQUENCE [LARGE SCALE GENOMIC DNA]</scope>
    <source>
        <strain evidence="9">COT-192 OH2859</strain>
    </source>
</reference>
<dbReference type="InterPro" id="IPR029045">
    <property type="entry name" value="ClpP/crotonase-like_dom_sf"/>
</dbReference>
<dbReference type="GO" id="GO:0004175">
    <property type="term" value="F:endopeptidase activity"/>
    <property type="evidence" value="ECO:0007669"/>
    <property type="project" value="TreeGrafter"/>
</dbReference>
<keyword evidence="9" id="KW-1185">Reference proteome</keyword>
<evidence type="ECO:0000313" key="8">
    <source>
        <dbReference type="EMBL" id="KGN73445.1"/>
    </source>
</evidence>
<dbReference type="InterPro" id="IPR036034">
    <property type="entry name" value="PDZ_sf"/>
</dbReference>
<dbReference type="Gene3D" id="3.90.226.10">
    <property type="entry name" value="2-enoyl-CoA Hydratase, Chain A, domain 1"/>
    <property type="match status" value="1"/>
</dbReference>
<evidence type="ECO:0000256" key="1">
    <source>
        <dbReference type="ARBA" id="ARBA00009179"/>
    </source>
</evidence>
<organism evidence="8 9">
    <name type="scientific">Porphyromonas macacae</name>
    <dbReference type="NCBI Taxonomy" id="28115"/>
    <lineage>
        <taxon>Bacteria</taxon>
        <taxon>Pseudomonadati</taxon>
        <taxon>Bacteroidota</taxon>
        <taxon>Bacteroidia</taxon>
        <taxon>Bacteroidales</taxon>
        <taxon>Porphyromonadaceae</taxon>
        <taxon>Porphyromonas</taxon>
    </lineage>
</organism>
<dbReference type="InterPro" id="IPR041489">
    <property type="entry name" value="PDZ_6"/>
</dbReference>
<dbReference type="RefSeq" id="WP_036874629.1">
    <property type="nucleotide sequence ID" value="NZ_JRFA01000023.1"/>
</dbReference>
<dbReference type="InterPro" id="IPR005151">
    <property type="entry name" value="Tail-specific_protease"/>
</dbReference>
<dbReference type="SMART" id="SM00245">
    <property type="entry name" value="TSPc"/>
    <property type="match status" value="1"/>
</dbReference>
<dbReference type="GO" id="GO:0030288">
    <property type="term" value="C:outer membrane-bounded periplasmic space"/>
    <property type="evidence" value="ECO:0007669"/>
    <property type="project" value="TreeGrafter"/>
</dbReference>
<dbReference type="CDD" id="cd06782">
    <property type="entry name" value="cpPDZ_CPP-like"/>
    <property type="match status" value="1"/>
</dbReference>
<evidence type="ECO:0000256" key="2">
    <source>
        <dbReference type="ARBA" id="ARBA00022670"/>
    </source>
</evidence>
<accession>A0A0A2E7N0</accession>
<name>A0A0A2E7N0_9PORP</name>